<gene>
    <name evidence="2" type="ORF">SAMN04487894_11539</name>
</gene>
<sequence length="247" mass="26763">MTNRMGLAFFLMFTTVLIAGCQKDDSGSGDDPGSTKPPGGGTARVVLNDAFKNNNNKWFVGTSATNALFSATLHGAADGLWAETYELNYGDITTIGGYEYAVFPRDIFTAGAKKYTIECAIGGAAFSEKRSNSFYYGLVINLDKKTNRHTSFLLSTSDNFAIYQGKADGSSTNVPLKGWTAYTPQYDGLLLQKMRIEVTADGKGRFFINNKLLFSGTVGKMKPDRIAFVVSGGMYCAIKSIKATQEN</sequence>
<dbReference type="Proteomes" id="UP000198757">
    <property type="component" value="Unassembled WGS sequence"/>
</dbReference>
<name>A0A1G6YCC0_NIADE</name>
<dbReference type="AlphaFoldDB" id="A0A1G6YCC0"/>
<protein>
    <recommendedName>
        <fullName evidence="4">3-keto-disaccharide hydrolase domain-containing protein</fullName>
    </recommendedName>
</protein>
<reference evidence="3" key="1">
    <citation type="submission" date="2016-10" db="EMBL/GenBank/DDBJ databases">
        <authorList>
            <person name="Varghese N."/>
            <person name="Submissions S."/>
        </authorList>
    </citation>
    <scope>NUCLEOTIDE SEQUENCE [LARGE SCALE GENOMIC DNA]</scope>
    <source>
        <strain evidence="3">DSM 25811 / CCM 8410 / LMG 26954 / E90</strain>
    </source>
</reference>
<dbReference type="PROSITE" id="PS51257">
    <property type="entry name" value="PROKAR_LIPOPROTEIN"/>
    <property type="match status" value="1"/>
</dbReference>
<evidence type="ECO:0000313" key="3">
    <source>
        <dbReference type="Proteomes" id="UP000198757"/>
    </source>
</evidence>
<dbReference type="RefSeq" id="WP_090392128.1">
    <property type="nucleotide sequence ID" value="NZ_FMZO01000015.1"/>
</dbReference>
<feature type="chain" id="PRO_5011689409" description="3-keto-disaccharide hydrolase domain-containing protein" evidence="1">
    <location>
        <begin position="20"/>
        <end position="247"/>
    </location>
</feature>
<dbReference type="EMBL" id="FMZO01000015">
    <property type="protein sequence ID" value="SDD87245.1"/>
    <property type="molecule type" value="Genomic_DNA"/>
</dbReference>
<keyword evidence="3" id="KW-1185">Reference proteome</keyword>
<evidence type="ECO:0008006" key="4">
    <source>
        <dbReference type="Google" id="ProtNLM"/>
    </source>
</evidence>
<evidence type="ECO:0000313" key="2">
    <source>
        <dbReference type="EMBL" id="SDD87245.1"/>
    </source>
</evidence>
<proteinExistence type="predicted"/>
<feature type="signal peptide" evidence="1">
    <location>
        <begin position="1"/>
        <end position="19"/>
    </location>
</feature>
<evidence type="ECO:0000256" key="1">
    <source>
        <dbReference type="SAM" id="SignalP"/>
    </source>
</evidence>
<accession>A0A1G6YCC0</accession>
<keyword evidence="1" id="KW-0732">Signal</keyword>
<organism evidence="2 3">
    <name type="scientific">Niabella drilacis (strain DSM 25811 / CCM 8410 / CCUG 62505 / LMG 26954 / E90)</name>
    <dbReference type="NCBI Taxonomy" id="1285928"/>
    <lineage>
        <taxon>Bacteria</taxon>
        <taxon>Pseudomonadati</taxon>
        <taxon>Bacteroidota</taxon>
        <taxon>Chitinophagia</taxon>
        <taxon>Chitinophagales</taxon>
        <taxon>Chitinophagaceae</taxon>
        <taxon>Niabella</taxon>
    </lineage>
</organism>